<dbReference type="GO" id="GO:0015074">
    <property type="term" value="P:DNA integration"/>
    <property type="evidence" value="ECO:0007669"/>
    <property type="project" value="UniProtKB-KW"/>
</dbReference>
<evidence type="ECO:0000256" key="1">
    <source>
        <dbReference type="ARBA" id="ARBA00008857"/>
    </source>
</evidence>
<organism evidence="7 8">
    <name type="scientific">Roseinatronobacter ekhonensis</name>
    <dbReference type="NCBI Taxonomy" id="254356"/>
    <lineage>
        <taxon>Bacteria</taxon>
        <taxon>Pseudomonadati</taxon>
        <taxon>Pseudomonadota</taxon>
        <taxon>Alphaproteobacteria</taxon>
        <taxon>Rhodobacterales</taxon>
        <taxon>Paracoccaceae</taxon>
        <taxon>Roseinatronobacter</taxon>
    </lineage>
</organism>
<keyword evidence="8" id="KW-1185">Reference proteome</keyword>
<evidence type="ECO:0000313" key="7">
    <source>
        <dbReference type="EMBL" id="SUZ32985.1"/>
    </source>
</evidence>
<dbReference type="Proteomes" id="UP000272908">
    <property type="component" value="Unassembled WGS sequence"/>
</dbReference>
<protein>
    <submittedName>
        <fullName evidence="7">Tyrosine recombinase XerC</fullName>
    </submittedName>
</protein>
<dbReference type="Gene3D" id="1.10.150.130">
    <property type="match status" value="1"/>
</dbReference>
<dbReference type="InterPro" id="IPR011010">
    <property type="entry name" value="DNA_brk_join_enz"/>
</dbReference>
<feature type="domain" description="Core-binding (CB)" evidence="6">
    <location>
        <begin position="236"/>
        <end position="324"/>
    </location>
</feature>
<dbReference type="PROSITE" id="PS51900">
    <property type="entry name" value="CB"/>
    <property type="match status" value="1"/>
</dbReference>
<sequence>MPDRSEHIQRRGKTGIWYARLRIPADLAKAFGKAEFSKSLKTTDERAAKKLARQVIADWERQFDAVRHKPDLSTVDVETLARHYYLHRNQEDIHARDQRPTASKRESIADAAVARMIAKSEQNRVRLTDPMSMLDLALDEIVNLDLSDLHYGNRQIRLKDLREHQVSRNFALISHEAIALINAMSLPIEIGSGEFNILCDRLIRAEIELLQRQNERDFGNFCGEPTDPLLRAGKTKLDMRSLESIIDEQENRSRRGLGVKAASTFRKYRAIIKEFSEWRKSDRAASVTEEEVERWRDELIDEEYSPKTVRDKMSCIKSVLNWGQKHSGRSLFSDRSPLEALELPELDKPESSQLTYTVAQAETVLLASRERSLAYQRWVPWMLAYSGARVSEILQLTKEDFFKIGEYWFYHIKHGGERSTKTKKSRKVPVHPALIDEGLIGFVENAPKGNLFAEKRMDGNLRDWVRADVLPDLPKPKPGPNHGFRHLFEDLRYGSIDAEASNYITGRANKGSAAGYGKSDVMLPVLAKQMEQFPRFLGSCTK</sequence>
<dbReference type="Gene3D" id="1.10.443.10">
    <property type="entry name" value="Intergrase catalytic core"/>
    <property type="match status" value="1"/>
</dbReference>
<evidence type="ECO:0000256" key="4">
    <source>
        <dbReference type="ARBA" id="ARBA00023172"/>
    </source>
</evidence>
<proteinExistence type="inferred from homology"/>
<evidence type="ECO:0000313" key="8">
    <source>
        <dbReference type="Proteomes" id="UP000272908"/>
    </source>
</evidence>
<dbReference type="InterPro" id="IPR050090">
    <property type="entry name" value="Tyrosine_recombinase_XerCD"/>
</dbReference>
<keyword evidence="2" id="KW-0229">DNA integration</keyword>
<dbReference type="RefSeq" id="WP_147434217.1">
    <property type="nucleotide sequence ID" value="NZ_UIHC01000034.1"/>
</dbReference>
<name>A0A3B0MAN2_9RHOB</name>
<evidence type="ECO:0000256" key="2">
    <source>
        <dbReference type="ARBA" id="ARBA00022908"/>
    </source>
</evidence>
<dbReference type="GO" id="GO:0003677">
    <property type="term" value="F:DNA binding"/>
    <property type="evidence" value="ECO:0007669"/>
    <property type="project" value="UniProtKB-UniRule"/>
</dbReference>
<dbReference type="EMBL" id="UIHC01000034">
    <property type="protein sequence ID" value="SUZ32985.1"/>
    <property type="molecule type" value="Genomic_DNA"/>
</dbReference>
<reference evidence="8" key="1">
    <citation type="submission" date="2018-08" db="EMBL/GenBank/DDBJ databases">
        <authorList>
            <person name="Rodrigo-Torres L."/>
            <person name="Arahal R. D."/>
            <person name="Lucena T."/>
        </authorList>
    </citation>
    <scope>NUCLEOTIDE SEQUENCE [LARGE SCALE GENOMIC DNA]</scope>
    <source>
        <strain evidence="8">CECT 7235</strain>
    </source>
</reference>
<keyword evidence="3 5" id="KW-0238">DNA-binding</keyword>
<evidence type="ECO:0000256" key="5">
    <source>
        <dbReference type="PROSITE-ProRule" id="PRU01248"/>
    </source>
</evidence>
<dbReference type="InterPro" id="IPR013762">
    <property type="entry name" value="Integrase-like_cat_sf"/>
</dbReference>
<dbReference type="PANTHER" id="PTHR30349">
    <property type="entry name" value="PHAGE INTEGRASE-RELATED"/>
    <property type="match status" value="1"/>
</dbReference>
<dbReference type="Pfam" id="PF20172">
    <property type="entry name" value="DUF6538"/>
    <property type="match status" value="1"/>
</dbReference>
<dbReference type="InterPro" id="IPR046668">
    <property type="entry name" value="DUF6538"/>
</dbReference>
<dbReference type="SUPFAM" id="SSF56349">
    <property type="entry name" value="DNA breaking-rejoining enzymes"/>
    <property type="match status" value="1"/>
</dbReference>
<dbReference type="PANTHER" id="PTHR30349:SF41">
    <property type="entry name" value="INTEGRASE_RECOMBINASE PROTEIN MJ0367-RELATED"/>
    <property type="match status" value="1"/>
</dbReference>
<dbReference type="InterPro" id="IPR010998">
    <property type="entry name" value="Integrase_recombinase_N"/>
</dbReference>
<dbReference type="AlphaFoldDB" id="A0A3B0MAN2"/>
<evidence type="ECO:0000259" key="6">
    <source>
        <dbReference type="PROSITE" id="PS51900"/>
    </source>
</evidence>
<dbReference type="GO" id="GO:0006310">
    <property type="term" value="P:DNA recombination"/>
    <property type="evidence" value="ECO:0007669"/>
    <property type="project" value="UniProtKB-KW"/>
</dbReference>
<comment type="similarity">
    <text evidence="1">Belongs to the 'phage' integrase family.</text>
</comment>
<dbReference type="InterPro" id="IPR044068">
    <property type="entry name" value="CB"/>
</dbReference>
<evidence type="ECO:0000256" key="3">
    <source>
        <dbReference type="ARBA" id="ARBA00023125"/>
    </source>
</evidence>
<keyword evidence="4" id="KW-0233">DNA recombination</keyword>
<accession>A0A3B0MAN2</accession>
<dbReference type="OrthoDB" id="7222937at2"/>
<gene>
    <name evidence="7" type="primary">xerC_2</name>
    <name evidence="7" type="ORF">ROE7235_02751</name>
</gene>